<dbReference type="SUPFAM" id="SSF53474">
    <property type="entry name" value="alpha/beta-Hydrolases"/>
    <property type="match status" value="1"/>
</dbReference>
<dbReference type="STRING" id="69974.MPLDJ20_70143"/>
<dbReference type="EMBL" id="CCMZ01000024">
    <property type="protein sequence ID" value="CDX19763.1"/>
    <property type="molecule type" value="Genomic_DNA"/>
</dbReference>
<dbReference type="GO" id="GO:0045254">
    <property type="term" value="C:pyruvate dehydrogenase complex"/>
    <property type="evidence" value="ECO:0007669"/>
    <property type="project" value="InterPro"/>
</dbReference>
<dbReference type="PANTHER" id="PTHR23151">
    <property type="entry name" value="DIHYDROLIPOAMIDE ACETYL/SUCCINYL-TRANSFERASE-RELATED"/>
    <property type="match status" value="1"/>
</dbReference>
<evidence type="ECO:0000313" key="5">
    <source>
        <dbReference type="Proteomes" id="UP000045285"/>
    </source>
</evidence>
<dbReference type="Pfam" id="PF02817">
    <property type="entry name" value="E3_binding"/>
    <property type="match status" value="1"/>
</dbReference>
<dbReference type="InterPro" id="IPR000073">
    <property type="entry name" value="AB_hydrolase_1"/>
</dbReference>
<dbReference type="Gene3D" id="4.10.320.10">
    <property type="entry name" value="E3-binding domain"/>
    <property type="match status" value="1"/>
</dbReference>
<dbReference type="InterPro" id="IPR011053">
    <property type="entry name" value="Single_hybrid_motif"/>
</dbReference>
<evidence type="ECO:0000256" key="1">
    <source>
        <dbReference type="ARBA" id="ARBA00007317"/>
    </source>
</evidence>
<dbReference type="GO" id="GO:0006086">
    <property type="term" value="P:pyruvate decarboxylation to acetyl-CoA"/>
    <property type="evidence" value="ECO:0007669"/>
    <property type="project" value="InterPro"/>
</dbReference>
<dbReference type="Proteomes" id="UP000045285">
    <property type="component" value="Unassembled WGS sequence"/>
</dbReference>
<dbReference type="Pfam" id="PF00364">
    <property type="entry name" value="Biotin_lipoyl"/>
    <property type="match status" value="1"/>
</dbReference>
<feature type="region of interest" description="Disordered" evidence="2">
    <location>
        <begin position="85"/>
        <end position="110"/>
    </location>
</feature>
<dbReference type="NCBIfam" id="NF011457">
    <property type="entry name" value="PRK14875.1"/>
    <property type="match status" value="1"/>
</dbReference>
<dbReference type="Gene3D" id="3.40.50.1820">
    <property type="entry name" value="alpha/beta hydrolase"/>
    <property type="match status" value="1"/>
</dbReference>
<dbReference type="CDD" id="cd06849">
    <property type="entry name" value="lipoyl_domain"/>
    <property type="match status" value="1"/>
</dbReference>
<organism evidence="4 5">
    <name type="scientific">Mesorhizobium plurifarium</name>
    <dbReference type="NCBI Taxonomy" id="69974"/>
    <lineage>
        <taxon>Bacteria</taxon>
        <taxon>Pseudomonadati</taxon>
        <taxon>Pseudomonadota</taxon>
        <taxon>Alphaproteobacteria</taxon>
        <taxon>Hyphomicrobiales</taxon>
        <taxon>Phyllobacteriaceae</taxon>
        <taxon>Mesorhizobium</taxon>
    </lineage>
</organism>
<proteinExistence type="inferred from homology"/>
<feature type="compositionally biased region" description="Low complexity" evidence="2">
    <location>
        <begin position="101"/>
        <end position="110"/>
    </location>
</feature>
<dbReference type="PROSITE" id="PS51826">
    <property type="entry name" value="PSBD"/>
    <property type="match status" value="1"/>
</dbReference>
<dbReference type="InterPro" id="IPR000089">
    <property type="entry name" value="Biotin_lipoyl"/>
</dbReference>
<name>A0A090DSN7_MESPL</name>
<dbReference type="InterPro" id="IPR045257">
    <property type="entry name" value="E2/Pdx1"/>
</dbReference>
<dbReference type="InterPro" id="IPR029058">
    <property type="entry name" value="AB_hydrolase_fold"/>
</dbReference>
<keyword evidence="5" id="KW-1185">Reference proteome</keyword>
<sequence>MAIAVIFPKVSLETDTGSIGRWLKDDGAEVAQGDALFEIDNDKAAVEVEAPASGFVAHARAAGEEVQVGEIVGHILESGEQIEAGSKPVAAPAQSADRNGAPAQPQANPASTRIVATPLARRIAAQHRIDLHGIAGSGPKGRIQKRDVLGKRSLADAPAVVSKSSWMQESGARQDGLHAAWLQREGTETLVALHGFASDHNAWRGLLAAGRPKARMLALDLPGHGRSTRTVPEDLDAICAMVEQRLAAEGIEHATIVGHSFGAAVAARLATRGLTRTDSLLLISPAGLGPEIRHQFIHGFVAARQPSSLLPWLQELVFDPGQISEAFIRSVADQRKDDSLSSALANLAERYFCDGTQTFSIRPDLERLRIPMRIVFGIQDRIIPFAHCHSLPGRVGLHAFRQCGHLPYFEQPELTLSIVDEMLALGRNDR</sequence>
<dbReference type="PRINTS" id="PR00111">
    <property type="entry name" value="ABHYDROLASE"/>
</dbReference>
<accession>A0A090DSN7</accession>
<dbReference type="InterPro" id="IPR004167">
    <property type="entry name" value="PSBD"/>
</dbReference>
<dbReference type="GO" id="GO:0016746">
    <property type="term" value="F:acyltransferase activity"/>
    <property type="evidence" value="ECO:0007669"/>
    <property type="project" value="InterPro"/>
</dbReference>
<evidence type="ECO:0000256" key="2">
    <source>
        <dbReference type="SAM" id="MobiDB-lite"/>
    </source>
</evidence>
<evidence type="ECO:0000259" key="3">
    <source>
        <dbReference type="PROSITE" id="PS51826"/>
    </source>
</evidence>
<dbReference type="Pfam" id="PF12697">
    <property type="entry name" value="Abhydrolase_6"/>
    <property type="match status" value="1"/>
</dbReference>
<dbReference type="AlphaFoldDB" id="A0A090DSN7"/>
<comment type="similarity">
    <text evidence="1">Belongs to the 2-oxoacid dehydrogenase family.</text>
</comment>
<reference evidence="5" key="1">
    <citation type="submission" date="2014-08" db="EMBL/GenBank/DDBJ databases">
        <authorList>
            <person name="Moulin L."/>
        </authorList>
    </citation>
    <scope>NUCLEOTIDE SEQUENCE [LARGE SCALE GENOMIC DNA]</scope>
</reference>
<dbReference type="PANTHER" id="PTHR23151:SF90">
    <property type="entry name" value="DIHYDROLIPOYLLYSINE-RESIDUE ACETYLTRANSFERASE COMPONENT OF PYRUVATE DEHYDROGENASE COMPLEX, MITOCHONDRIAL-RELATED"/>
    <property type="match status" value="1"/>
</dbReference>
<gene>
    <name evidence="4" type="ORF">MPL3356_300109</name>
</gene>
<evidence type="ECO:0000313" key="4">
    <source>
        <dbReference type="EMBL" id="CDX19763.1"/>
    </source>
</evidence>
<dbReference type="Gene3D" id="2.40.50.100">
    <property type="match status" value="1"/>
</dbReference>
<dbReference type="SUPFAM" id="SSF51230">
    <property type="entry name" value="Single hybrid motif"/>
    <property type="match status" value="1"/>
</dbReference>
<feature type="domain" description="Peripheral subunit-binding (PSBD)" evidence="3">
    <location>
        <begin position="115"/>
        <end position="152"/>
    </location>
</feature>
<protein>
    <submittedName>
        <fullName evidence="4">Branched-chain alpha-keto acid dehydrogenase subunit E2</fullName>
    </submittedName>
</protein>
<dbReference type="SUPFAM" id="SSF47005">
    <property type="entry name" value="Peripheral subunit-binding domain of 2-oxo acid dehydrogenase complex"/>
    <property type="match status" value="1"/>
</dbReference>
<dbReference type="InterPro" id="IPR036625">
    <property type="entry name" value="E3-bd_dom_sf"/>
</dbReference>